<evidence type="ECO:0000313" key="1">
    <source>
        <dbReference type="EMBL" id="CAC5406183.1"/>
    </source>
</evidence>
<dbReference type="Proteomes" id="UP000507470">
    <property type="component" value="Unassembled WGS sequence"/>
</dbReference>
<keyword evidence="2" id="KW-1185">Reference proteome</keyword>
<gene>
    <name evidence="1" type="ORF">MCOR_39781</name>
</gene>
<name>A0A6J8DBY4_MYTCO</name>
<dbReference type="AlphaFoldDB" id="A0A6J8DBY4"/>
<protein>
    <submittedName>
        <fullName evidence="1">Uncharacterized protein</fullName>
    </submittedName>
</protein>
<accession>A0A6J8DBY4</accession>
<dbReference type="OrthoDB" id="6141187at2759"/>
<organism evidence="1 2">
    <name type="scientific">Mytilus coruscus</name>
    <name type="common">Sea mussel</name>
    <dbReference type="NCBI Taxonomy" id="42192"/>
    <lineage>
        <taxon>Eukaryota</taxon>
        <taxon>Metazoa</taxon>
        <taxon>Spiralia</taxon>
        <taxon>Lophotrochozoa</taxon>
        <taxon>Mollusca</taxon>
        <taxon>Bivalvia</taxon>
        <taxon>Autobranchia</taxon>
        <taxon>Pteriomorphia</taxon>
        <taxon>Mytilida</taxon>
        <taxon>Mytiloidea</taxon>
        <taxon>Mytilidae</taxon>
        <taxon>Mytilinae</taxon>
        <taxon>Mytilus</taxon>
    </lineage>
</organism>
<dbReference type="EMBL" id="CACVKT020007176">
    <property type="protein sequence ID" value="CAC5406183.1"/>
    <property type="molecule type" value="Genomic_DNA"/>
</dbReference>
<sequence>MEDTITPDISIALYRYLCQNITGSEDYVKRIRFMNAVKDTMSTTQKIPTITSGSFGEGLEMRGSDLDIMCVRKDVEVYENVKPRFNPNISYLSMERDDVKPGFTQLRIDDRRSQNVLQSCKEHNVKLKFETRSGIGTLEKPYGTLASSTADKFEVLNQFSTSVFTHTDDLKDYDTNSESNNVLDNFNICQEDVLKKLNK</sequence>
<proteinExistence type="predicted"/>
<reference evidence="1 2" key="1">
    <citation type="submission" date="2020-06" db="EMBL/GenBank/DDBJ databases">
        <authorList>
            <person name="Li R."/>
            <person name="Bekaert M."/>
        </authorList>
    </citation>
    <scope>NUCLEOTIDE SEQUENCE [LARGE SCALE GENOMIC DNA]</scope>
    <source>
        <strain evidence="2">wild</strain>
    </source>
</reference>
<evidence type="ECO:0000313" key="2">
    <source>
        <dbReference type="Proteomes" id="UP000507470"/>
    </source>
</evidence>